<feature type="transmembrane region" description="Helical" evidence="1">
    <location>
        <begin position="285"/>
        <end position="303"/>
    </location>
</feature>
<evidence type="ECO:0000313" key="3">
    <source>
        <dbReference type="Proteomes" id="UP000050544"/>
    </source>
</evidence>
<feature type="transmembrane region" description="Helical" evidence="1">
    <location>
        <begin position="133"/>
        <end position="152"/>
    </location>
</feature>
<feature type="transmembrane region" description="Helical" evidence="1">
    <location>
        <begin position="111"/>
        <end position="127"/>
    </location>
</feature>
<dbReference type="OrthoDB" id="157824at2"/>
<dbReference type="STRING" id="869279.SE15_04670"/>
<proteinExistence type="predicted"/>
<feature type="transmembrane region" description="Helical" evidence="1">
    <location>
        <begin position="424"/>
        <end position="445"/>
    </location>
</feature>
<feature type="transmembrane region" description="Helical" evidence="1">
    <location>
        <begin position="333"/>
        <end position="351"/>
    </location>
</feature>
<name>A0A0N8GQR2_9CHLR</name>
<dbReference type="AlphaFoldDB" id="A0A0N8GQR2"/>
<dbReference type="RefSeq" id="WP_054520921.1">
    <property type="nucleotide sequence ID" value="NZ_LGKO01000002.1"/>
</dbReference>
<reference evidence="2 3" key="1">
    <citation type="submission" date="2015-07" db="EMBL/GenBank/DDBJ databases">
        <title>Whole genome sequence of Thermanaerothrix daxensis DSM 23592.</title>
        <authorList>
            <person name="Hemp J."/>
            <person name="Ward L.M."/>
            <person name="Pace L.A."/>
            <person name="Fischer W.W."/>
        </authorList>
    </citation>
    <scope>NUCLEOTIDE SEQUENCE [LARGE SCALE GENOMIC DNA]</scope>
    <source>
        <strain evidence="2 3">GNS-1</strain>
    </source>
</reference>
<feature type="transmembrane region" description="Helical" evidence="1">
    <location>
        <begin position="226"/>
        <end position="246"/>
    </location>
</feature>
<keyword evidence="3" id="KW-1185">Reference proteome</keyword>
<evidence type="ECO:0000313" key="2">
    <source>
        <dbReference type="EMBL" id="KPL84410.1"/>
    </source>
</evidence>
<organism evidence="2 3">
    <name type="scientific">Thermanaerothrix daxensis</name>
    <dbReference type="NCBI Taxonomy" id="869279"/>
    <lineage>
        <taxon>Bacteria</taxon>
        <taxon>Bacillati</taxon>
        <taxon>Chloroflexota</taxon>
        <taxon>Anaerolineae</taxon>
        <taxon>Anaerolineales</taxon>
        <taxon>Anaerolineaceae</taxon>
        <taxon>Thermanaerothrix</taxon>
    </lineage>
</organism>
<evidence type="ECO:0008006" key="4">
    <source>
        <dbReference type="Google" id="ProtNLM"/>
    </source>
</evidence>
<dbReference type="EMBL" id="LGKO01000002">
    <property type="protein sequence ID" value="KPL84410.1"/>
    <property type="molecule type" value="Genomic_DNA"/>
</dbReference>
<keyword evidence="1" id="KW-0812">Transmembrane</keyword>
<feature type="transmembrane region" description="Helical" evidence="1">
    <location>
        <begin position="503"/>
        <end position="524"/>
    </location>
</feature>
<keyword evidence="1" id="KW-1133">Transmembrane helix</keyword>
<sequence length="525" mass="57746">MSLALLVGIPLLGAAGIGLVQRSQRGVGLAWLLGFFTSLIAWGLSLVNTWRGTLLEVQLPWLPHGIPLPALLSFTLDLNRWPYVLITLTLGLAIFLTAPSRLTLQSYPTNWAINLLGIGLLILALSANDAIAIALTWTILDGMALLISHLILKTSARQNTVQWLSRLASTFLILWVALNQAPPAPQLSPQSWTQSTALLFLLAIGLRMGLIPLGSSSQRPFRERRGVWTLLSFQGPILGMSLLTQITNRGLAASINTTGPSFLLALWGGLCALLWIRSPDAQQGLPFWIGVYSSLALTCVLVPEASPTPWAMMIVLMGAMPLLMLYASPMKQWIGYVSLLTFSTLPFTPLAGGWQGLSDLPSIWIWPLILAILIAGWFRHTQNISNPLVTSERWISVVYSLGLFLLPLGAWVQWALNPTIHTRGWLMAGLTTLVALIGILWLVYWPTWLPASLRWLATLLEQTQHWLAQVLSFDWLFDLLAFIQKQTKSIMQLLEATLEDESGILWALVLLALLFSILGTSGAIP</sequence>
<feature type="transmembrane region" description="Helical" evidence="1">
    <location>
        <begin position="363"/>
        <end position="381"/>
    </location>
</feature>
<feature type="transmembrane region" description="Helical" evidence="1">
    <location>
        <begin position="258"/>
        <end position="276"/>
    </location>
</feature>
<comment type="caution">
    <text evidence="2">The sequence shown here is derived from an EMBL/GenBank/DDBJ whole genome shotgun (WGS) entry which is preliminary data.</text>
</comment>
<feature type="transmembrane region" description="Helical" evidence="1">
    <location>
        <begin position="164"/>
        <end position="182"/>
    </location>
</feature>
<feature type="transmembrane region" description="Helical" evidence="1">
    <location>
        <begin position="82"/>
        <end position="99"/>
    </location>
</feature>
<gene>
    <name evidence="2" type="ORF">SE15_04670</name>
</gene>
<protein>
    <recommendedName>
        <fullName evidence="4">NADH:quinone oxidoreductase/Mrp antiporter membrane subunit domain-containing protein</fullName>
    </recommendedName>
</protein>
<accession>A0A0N8GQR2</accession>
<feature type="transmembrane region" description="Helical" evidence="1">
    <location>
        <begin position="393"/>
        <end position="412"/>
    </location>
</feature>
<evidence type="ECO:0000256" key="1">
    <source>
        <dbReference type="SAM" id="Phobius"/>
    </source>
</evidence>
<feature type="transmembrane region" description="Helical" evidence="1">
    <location>
        <begin position="194"/>
        <end position="214"/>
    </location>
</feature>
<dbReference type="Proteomes" id="UP000050544">
    <property type="component" value="Unassembled WGS sequence"/>
</dbReference>
<feature type="transmembrane region" description="Helical" evidence="1">
    <location>
        <begin position="28"/>
        <end position="47"/>
    </location>
</feature>
<feature type="transmembrane region" description="Helical" evidence="1">
    <location>
        <begin position="309"/>
        <end position="326"/>
    </location>
</feature>
<keyword evidence="1" id="KW-0472">Membrane</keyword>